<dbReference type="KEGG" id="nib:GU926_01500"/>
<sequence>MDLKNNILKNGRVTTKLLLLITALYLIFQFNKTYKNLSIIEISFWDPNKTYGPFRPPELPILKHYKTFRLEGDNKKDSVILNIARIEIERQRIQKQKRQGVFIQFNHKAKYWSFIYVLNICLKNGIENIVEYGNGIFIYNFPVPFGPRIEVIGSKGY</sequence>
<dbReference type="AlphaFoldDB" id="A0A6P1NZY5"/>
<feature type="transmembrane region" description="Helical" evidence="1">
    <location>
        <begin position="12"/>
        <end position="28"/>
    </location>
</feature>
<accession>A0A6P1NZY5</accession>
<dbReference type="RefSeq" id="WP_160688368.1">
    <property type="nucleotide sequence ID" value="NZ_CP047897.1"/>
</dbReference>
<evidence type="ECO:0000256" key="1">
    <source>
        <dbReference type="SAM" id="Phobius"/>
    </source>
</evidence>
<evidence type="ECO:0000313" key="3">
    <source>
        <dbReference type="Proteomes" id="UP000464214"/>
    </source>
</evidence>
<keyword evidence="1" id="KW-1133">Transmembrane helix</keyword>
<protein>
    <submittedName>
        <fullName evidence="2">Uncharacterized protein</fullName>
    </submittedName>
</protein>
<evidence type="ECO:0000313" key="2">
    <source>
        <dbReference type="EMBL" id="QHL86192.1"/>
    </source>
</evidence>
<proteinExistence type="predicted"/>
<keyword evidence="1" id="KW-0472">Membrane</keyword>
<name>A0A6P1NZY5_9BACT</name>
<keyword evidence="3" id="KW-1185">Reference proteome</keyword>
<reference evidence="2 3" key="1">
    <citation type="submission" date="2020-01" db="EMBL/GenBank/DDBJ databases">
        <authorList>
            <person name="Kim M."/>
        </authorList>
    </citation>
    <scope>NUCLEOTIDE SEQUENCE [LARGE SCALE GENOMIC DNA]</scope>
    <source>
        <strain evidence="2 3">BT10</strain>
    </source>
</reference>
<dbReference type="EMBL" id="CP047897">
    <property type="protein sequence ID" value="QHL86192.1"/>
    <property type="molecule type" value="Genomic_DNA"/>
</dbReference>
<keyword evidence="1" id="KW-0812">Transmembrane</keyword>
<gene>
    <name evidence="2" type="ORF">GU926_01500</name>
</gene>
<organism evidence="2 3">
    <name type="scientific">Nibribacter ruber</name>
    <dbReference type="NCBI Taxonomy" id="2698458"/>
    <lineage>
        <taxon>Bacteria</taxon>
        <taxon>Pseudomonadati</taxon>
        <taxon>Bacteroidota</taxon>
        <taxon>Cytophagia</taxon>
        <taxon>Cytophagales</taxon>
        <taxon>Hymenobacteraceae</taxon>
        <taxon>Nibribacter</taxon>
    </lineage>
</organism>
<dbReference type="Proteomes" id="UP000464214">
    <property type="component" value="Chromosome"/>
</dbReference>